<name>A0AAV0KG42_9ROSI</name>
<dbReference type="InterPro" id="IPR011989">
    <property type="entry name" value="ARM-like"/>
</dbReference>
<gene>
    <name evidence="6" type="ORF">LITE_LOCUS18388</name>
</gene>
<comment type="caution">
    <text evidence="6">The sequence shown here is derived from an EMBL/GenBank/DDBJ whole genome shotgun (WGS) entry which is preliminary data.</text>
</comment>
<feature type="domain" description="Pre-rRNA-processing protein RIX1 N-terminal" evidence="5">
    <location>
        <begin position="20"/>
        <end position="223"/>
    </location>
</feature>
<evidence type="ECO:0000256" key="1">
    <source>
        <dbReference type="ARBA" id="ARBA00004123"/>
    </source>
</evidence>
<dbReference type="AlphaFoldDB" id="A0AAV0KG42"/>
<comment type="similarity">
    <text evidence="2">Belongs to the RIX1/PELP1 family.</text>
</comment>
<dbReference type="GO" id="GO:0005634">
    <property type="term" value="C:nucleus"/>
    <property type="evidence" value="ECO:0007669"/>
    <property type="project" value="UniProtKB-SubCell"/>
</dbReference>
<dbReference type="InterPro" id="IPR012583">
    <property type="entry name" value="RIX1_N"/>
</dbReference>
<dbReference type="Pfam" id="PF08167">
    <property type="entry name" value="RIX1"/>
    <property type="match status" value="1"/>
</dbReference>
<keyword evidence="3" id="KW-0539">Nucleus</keyword>
<evidence type="ECO:0000259" key="5">
    <source>
        <dbReference type="Pfam" id="PF08167"/>
    </source>
</evidence>
<evidence type="ECO:0000256" key="3">
    <source>
        <dbReference type="ARBA" id="ARBA00023242"/>
    </source>
</evidence>
<accession>A0AAV0KG42</accession>
<organism evidence="6 7">
    <name type="scientific">Linum tenue</name>
    <dbReference type="NCBI Taxonomy" id="586396"/>
    <lineage>
        <taxon>Eukaryota</taxon>
        <taxon>Viridiplantae</taxon>
        <taxon>Streptophyta</taxon>
        <taxon>Embryophyta</taxon>
        <taxon>Tracheophyta</taxon>
        <taxon>Spermatophyta</taxon>
        <taxon>Magnoliopsida</taxon>
        <taxon>eudicotyledons</taxon>
        <taxon>Gunneridae</taxon>
        <taxon>Pentapetalae</taxon>
        <taxon>rosids</taxon>
        <taxon>fabids</taxon>
        <taxon>Malpighiales</taxon>
        <taxon>Linaceae</taxon>
        <taxon>Linum</taxon>
    </lineage>
</organism>
<dbReference type="Proteomes" id="UP001154282">
    <property type="component" value="Unassembled WGS sequence"/>
</dbReference>
<evidence type="ECO:0000256" key="4">
    <source>
        <dbReference type="SAM" id="MobiDB-lite"/>
    </source>
</evidence>
<feature type="region of interest" description="Disordered" evidence="4">
    <location>
        <begin position="775"/>
        <end position="834"/>
    </location>
</feature>
<feature type="compositionally biased region" description="Basic and acidic residues" evidence="4">
    <location>
        <begin position="824"/>
        <end position="834"/>
    </location>
</feature>
<sequence>MAAAFESLGDMYDVALKPRLLHTLMTEDVPDEKGPLDSSKLSRVVSVIKTHKLLSECFSETMEEKQIKRWKSAVEDWLNRLISLLDSINMPDKCWAGICLLGVTSQECSPERFSASYMAWFDKLLSTMQSSGDSQFLMVASCASMSDLITRLAGFPKLKKDGTSCAGKLIQPLLNMLKEDSTDTVQERALHLLCTIITSFPASLPRYYDSVEAAIATKILSGNVSLNLQKKLAYCLALLPKSKGDEDSWLSLLRRILMLSNGFLTDGLRGFEEKSKQDEAVRLMFPPGKETPKTIWGHTLVEEVSGKEKRMSKLSPVLLLMSSCSTMLTSSYPVQVNVPVRSLLALVERVLMVHGTLSDSMSSFVIAAEQEYVCSELPVLHSYGLDLLSALIKGMRSQLLPHAAYIVRLVKEYFRRCHLPDLRKKVYSISQMLLISMGVGIADYLAQEVVNNALVDLHSVAHHTIGARSNAFSEASLQPFQRKRKHNANGVLEQQQNTSALELTLLDNKSAAMPVKIAALEAIEALLTVGGALRSKSWGSSIDNLIMNIANNCCIGRWGNERSFLSDEHTSVHSDFQLAALRALLASLLSQSSTRPPHLAQSLQLFRRGRQETGTNISYFCAHALLALEVLVHPRALPLIDSHLKNSHDEVEENTMYRIDDILHQRWIDGTKETEGSPDYVERQTNMEETPCETLSTVHQSGEKTSVGNAEAEMRPGNDEMMVDVRQPNNEIAPGDRTSVGNAEAKKRSGNDAMMAVLGKPNNETAQLQDFASIGSAEDDDSVAPGDKSTELDYNRDVALASPKRAAAIGVDVESDNESIDSMPDIKDVDPDSD</sequence>
<dbReference type="InterPro" id="IPR016024">
    <property type="entry name" value="ARM-type_fold"/>
</dbReference>
<dbReference type="PANTHER" id="PTHR34105:SF1">
    <property type="entry name" value="PROLINE-, GLUTAMIC ACID- AND LEUCINE-RICH PROTEIN 1"/>
    <property type="match status" value="1"/>
</dbReference>
<reference evidence="6" key="1">
    <citation type="submission" date="2022-08" db="EMBL/GenBank/DDBJ databases">
        <authorList>
            <person name="Gutierrez-Valencia J."/>
        </authorList>
    </citation>
    <scope>NUCLEOTIDE SEQUENCE</scope>
</reference>
<evidence type="ECO:0000313" key="7">
    <source>
        <dbReference type="Proteomes" id="UP001154282"/>
    </source>
</evidence>
<proteinExistence type="inferred from homology"/>
<dbReference type="EMBL" id="CAMGYJ010000005">
    <property type="protein sequence ID" value="CAI0420465.1"/>
    <property type="molecule type" value="Genomic_DNA"/>
</dbReference>
<dbReference type="Gene3D" id="1.25.10.10">
    <property type="entry name" value="Leucine-rich Repeat Variant"/>
    <property type="match status" value="1"/>
</dbReference>
<protein>
    <recommendedName>
        <fullName evidence="5">Pre-rRNA-processing protein RIX1 N-terminal domain-containing protein</fullName>
    </recommendedName>
</protein>
<evidence type="ECO:0000256" key="2">
    <source>
        <dbReference type="ARBA" id="ARBA00010511"/>
    </source>
</evidence>
<evidence type="ECO:0000313" key="6">
    <source>
        <dbReference type="EMBL" id="CAI0420465.1"/>
    </source>
</evidence>
<dbReference type="SUPFAM" id="SSF48371">
    <property type="entry name" value="ARM repeat"/>
    <property type="match status" value="1"/>
</dbReference>
<comment type="subcellular location">
    <subcellularLocation>
        <location evidence="1">Nucleus</location>
    </subcellularLocation>
</comment>
<keyword evidence="7" id="KW-1185">Reference proteome</keyword>
<dbReference type="GO" id="GO:0006364">
    <property type="term" value="P:rRNA processing"/>
    <property type="evidence" value="ECO:0007669"/>
    <property type="project" value="TreeGrafter"/>
</dbReference>
<dbReference type="PANTHER" id="PTHR34105">
    <property type="entry name" value="PROLINE-, GLUTAMIC ACID- AND LEUCINE-RICH PROTEIN 1"/>
    <property type="match status" value="1"/>
</dbReference>